<evidence type="ECO:0000256" key="2">
    <source>
        <dbReference type="ARBA" id="ARBA00004613"/>
    </source>
</evidence>
<proteinExistence type="predicted"/>
<dbReference type="InterPro" id="IPR050671">
    <property type="entry name" value="CD300_family_receptors"/>
</dbReference>
<evidence type="ECO:0000256" key="14">
    <source>
        <dbReference type="ARBA" id="ARBA00049678"/>
    </source>
</evidence>
<feature type="compositionally biased region" description="Basic residues" evidence="16">
    <location>
        <begin position="664"/>
        <end position="678"/>
    </location>
</feature>
<evidence type="ECO:0000313" key="19">
    <source>
        <dbReference type="Ensembl" id="ENSCHIP00010024882.1"/>
    </source>
</evidence>
<feature type="domain" description="Ig-like" evidence="18">
    <location>
        <begin position="14"/>
        <end position="126"/>
    </location>
</feature>
<evidence type="ECO:0000256" key="3">
    <source>
        <dbReference type="ARBA" id="ARBA00022475"/>
    </source>
</evidence>
<dbReference type="GO" id="GO:0005886">
    <property type="term" value="C:plasma membrane"/>
    <property type="evidence" value="ECO:0007669"/>
    <property type="project" value="UniProtKB-SubCell"/>
</dbReference>
<keyword evidence="5" id="KW-0812">Transmembrane</keyword>
<dbReference type="AlphaFoldDB" id="A0A8C2R7W6"/>
<name>A0A8C2R7W6_CAPHI</name>
<evidence type="ECO:0000256" key="1">
    <source>
        <dbReference type="ARBA" id="ARBA00004251"/>
    </source>
</evidence>
<comment type="subcellular location">
    <subcellularLocation>
        <location evidence="1">Cell membrane</location>
        <topology evidence="1">Single-pass type I membrane protein</topology>
    </subcellularLocation>
    <subcellularLocation>
        <location evidence="2">Secreted</location>
    </subcellularLocation>
</comment>
<keyword evidence="7" id="KW-1133">Transmembrane helix</keyword>
<dbReference type="PANTHER" id="PTHR11860:SF82">
    <property type="entry name" value="POLYMERIC IMMUNOGLOBULIN RECEPTOR"/>
    <property type="match status" value="1"/>
</dbReference>
<dbReference type="InterPro" id="IPR003599">
    <property type="entry name" value="Ig_sub"/>
</dbReference>
<feature type="chain" id="PRO_5034773379" description="Polymeric immunoglobulin receptor" evidence="17">
    <location>
        <begin position="19"/>
        <end position="785"/>
    </location>
</feature>
<evidence type="ECO:0000256" key="4">
    <source>
        <dbReference type="ARBA" id="ARBA00022525"/>
    </source>
</evidence>
<feature type="region of interest" description="Disordered" evidence="16">
    <location>
        <begin position="633"/>
        <end position="711"/>
    </location>
</feature>
<evidence type="ECO:0000256" key="11">
    <source>
        <dbReference type="ARBA" id="ARBA00023319"/>
    </source>
</evidence>
<dbReference type="FunFam" id="2.60.40.10:FF:001340">
    <property type="entry name" value="Polymeric immunoglobulin receptor"/>
    <property type="match status" value="2"/>
</dbReference>
<feature type="compositionally biased region" description="Pro residues" evidence="16">
    <location>
        <begin position="679"/>
        <end position="696"/>
    </location>
</feature>
<dbReference type="SMART" id="SM00406">
    <property type="entry name" value="IGv"/>
    <property type="match status" value="4"/>
</dbReference>
<keyword evidence="8" id="KW-0472">Membrane</keyword>
<comment type="function">
    <text evidence="13">Through its N-linked glycans ensures anchoring of secretory IgA (sIgA) molecules to mucus lining the epithelial surface to neutralize extracellular pathogens. On its own (free form) may act as a non-specific microbial scavenger to prevent pathogen interaction with epithelial cells.</text>
</comment>
<evidence type="ECO:0000256" key="17">
    <source>
        <dbReference type="SAM" id="SignalP"/>
    </source>
</evidence>
<reference evidence="19" key="2">
    <citation type="submission" date="2025-08" db="UniProtKB">
        <authorList>
            <consortium name="Ensembl"/>
        </authorList>
    </citation>
    <scope>IDENTIFICATION</scope>
</reference>
<dbReference type="InterPro" id="IPR013783">
    <property type="entry name" value="Ig-like_fold"/>
</dbReference>
<keyword evidence="4" id="KW-0964">Secreted</keyword>
<dbReference type="Ensembl" id="ENSCHIT00010035188.1">
    <property type="protein sequence ID" value="ENSCHIP00010024882.1"/>
    <property type="gene ID" value="ENSCHIG00010018523.1"/>
</dbReference>
<evidence type="ECO:0000256" key="5">
    <source>
        <dbReference type="ARBA" id="ARBA00022692"/>
    </source>
</evidence>
<evidence type="ECO:0000256" key="10">
    <source>
        <dbReference type="ARBA" id="ARBA00023180"/>
    </source>
</evidence>
<evidence type="ECO:0000256" key="7">
    <source>
        <dbReference type="ARBA" id="ARBA00022989"/>
    </source>
</evidence>
<dbReference type="InterPro" id="IPR013106">
    <property type="entry name" value="Ig_V-set"/>
</dbReference>
<protein>
    <recommendedName>
        <fullName evidence="15">Polymeric immunoglobulin receptor</fullName>
    </recommendedName>
</protein>
<dbReference type="PANTHER" id="PTHR11860">
    <property type="entry name" value="POLYMERIC-IMMUNOGLOBULIN RECEPTOR"/>
    <property type="match status" value="1"/>
</dbReference>
<feature type="domain" description="Ig-like" evidence="18">
    <location>
        <begin position="461"/>
        <end position="560"/>
    </location>
</feature>
<accession>A0A8C2R7W6</accession>
<organism evidence="19">
    <name type="scientific">Capra hircus</name>
    <name type="common">Goat</name>
    <dbReference type="NCBI Taxonomy" id="9925"/>
    <lineage>
        <taxon>Eukaryota</taxon>
        <taxon>Metazoa</taxon>
        <taxon>Chordata</taxon>
        <taxon>Craniata</taxon>
        <taxon>Vertebrata</taxon>
        <taxon>Euteleostomi</taxon>
        <taxon>Mammalia</taxon>
        <taxon>Eutheria</taxon>
        <taxon>Laurasiatheria</taxon>
        <taxon>Artiodactyla</taxon>
        <taxon>Ruminantia</taxon>
        <taxon>Pecora</taxon>
        <taxon>Bovidae</taxon>
        <taxon>Caprinae</taxon>
        <taxon>Capra</taxon>
    </lineage>
</organism>
<dbReference type="PROSITE" id="PS50835">
    <property type="entry name" value="IG_LIKE"/>
    <property type="match status" value="2"/>
</dbReference>
<feature type="signal peptide" evidence="17">
    <location>
        <begin position="1"/>
        <end position="18"/>
    </location>
</feature>
<keyword evidence="9" id="KW-1015">Disulfide bond</keyword>
<dbReference type="SMART" id="SM00409">
    <property type="entry name" value="IG"/>
    <property type="match status" value="5"/>
</dbReference>
<evidence type="ECO:0000256" key="15">
    <source>
        <dbReference type="ARBA" id="ARBA00049745"/>
    </source>
</evidence>
<evidence type="ECO:0000259" key="18">
    <source>
        <dbReference type="PROSITE" id="PS50835"/>
    </source>
</evidence>
<dbReference type="CDD" id="cd05716">
    <property type="entry name" value="IgV_pIgR_like"/>
    <property type="match status" value="4"/>
</dbReference>
<evidence type="ECO:0000256" key="8">
    <source>
        <dbReference type="ARBA" id="ARBA00023136"/>
    </source>
</evidence>
<reference evidence="19" key="1">
    <citation type="submission" date="2019-03" db="EMBL/GenBank/DDBJ databases">
        <title>Genome sequencing and reference-guided assembly of Black Bengal Goat (Capra hircus).</title>
        <authorList>
            <person name="Siddiki A.Z."/>
            <person name="Baten A."/>
            <person name="Billah M."/>
            <person name="Alam M.A.U."/>
            <person name="Shawrob K.S.M."/>
            <person name="Saha S."/>
            <person name="Chowdhury M."/>
            <person name="Rahman A.H."/>
            <person name="Stear M."/>
            <person name="Miah G."/>
            <person name="Das G.B."/>
            <person name="Hossain M.M."/>
            <person name="Kumkum M."/>
            <person name="Islam M.S."/>
            <person name="Mollah A.M."/>
            <person name="Ahsan A."/>
            <person name="Tusar F."/>
            <person name="Khan M.K.I."/>
        </authorList>
    </citation>
    <scope>NUCLEOTIDE SEQUENCE [LARGE SCALE GENOMIC DNA]</scope>
</reference>
<dbReference type="Gene3D" id="2.60.40.10">
    <property type="entry name" value="Immunoglobulins"/>
    <property type="match status" value="5"/>
</dbReference>
<dbReference type="InterPro" id="IPR007110">
    <property type="entry name" value="Ig-like_dom"/>
</dbReference>
<sequence length="785" mass="86513">MSRLFLACLLAVFPVVSMKSPIFGPKEVTSVEGRSVSITCYYPATSVNRHTRKYWCRQGATGRCTTLISSEGYVSDDYVGRANLTNFPESGTFVVDISHLTRNDSGRYKCGLGISSRGLNFDVSLEVSQDPAQASDAHIYPVDVGRTVTINCPFTSANSQKRKSLCKKTGQGCFLIIDSTGYKNENYEDRIRLNIAGTDTLVFSVVINQVLLSDAGTYVCQAGDDAKADKSNVYLQVLEPEPELVYRDLRSSVTFDCSLGPEVANTAKFLCQQKNGEACNVVINTLGKKAQDFQGRILFLPKDNGVFSVHIASLRKEDAGRYVCGAQPEGQPEKGWPVQAWELFVNEETAIPASPSVVKGVKGGSVTVSCPYNPKDANSAKYWCRWEEAQNGRCPRLVQSKGLVKEQYKGRLALLAQPGNGTYTVILNQLTDQDAGFYWCVTDGDTSWTSTVQLKVVEGEPSLKVPKNVTAWLGEAFKLSCHFPCKFYSFEKYWCKWSNEGCSPLPTQNDGPSQAFVSCDQNSQIVSLNLDTVTKEDEGWYWCGVKEGPRYGETAAVYVAVESRAKDLQDTAGAPKCWSPPWCLWPWSWPQGSWRSGCSELGTGRMSTGFQSGATGQISACRTLRTPEILKDATTWEPLQRPKRRLSEGRTSLPLLPRTPWRAKNPRRQRGRPRRKPTRPSPPSSSRPKTWPPPQPRMAQQKPRWSPGSPFPPHVAITLRITLILRALSSGGSAACTHTPPRRLLPVLRGCAGPFLVASKPGLLVPIGGEVIQGVPTCSLFEREN</sequence>
<keyword evidence="6 17" id="KW-0732">Signal</keyword>
<evidence type="ECO:0000256" key="16">
    <source>
        <dbReference type="SAM" id="MobiDB-lite"/>
    </source>
</evidence>
<evidence type="ECO:0000256" key="12">
    <source>
        <dbReference type="ARBA" id="ARBA00049599"/>
    </source>
</evidence>
<keyword evidence="10" id="KW-0325">Glycoprotein</keyword>
<comment type="subunit">
    <text evidence="14">Interacts (mainly via CDR1-like domain) with dimeric IgA. Interacts (mainly via CDR2-like domain) with pentameric IgM.</text>
</comment>
<dbReference type="InterPro" id="IPR036179">
    <property type="entry name" value="Ig-like_dom_sf"/>
</dbReference>
<keyword evidence="3" id="KW-1003">Cell membrane</keyword>
<dbReference type="SUPFAM" id="SSF48726">
    <property type="entry name" value="Immunoglobulin"/>
    <property type="match status" value="5"/>
</dbReference>
<comment type="function">
    <text evidence="12">Mediates selective transcytosis of polymeric IgA and IgM across mucosal epithelial cells. Binds polymeric IgA and IgM at the basolateral surface of epithelial cells. The complex is then transported across the cell to be secreted at the apical surface. During this process, a cleavage occurs that separates the extracellular (known as the secretory component) from the transmembrane segment.</text>
</comment>
<evidence type="ECO:0000256" key="9">
    <source>
        <dbReference type="ARBA" id="ARBA00023157"/>
    </source>
</evidence>
<dbReference type="GO" id="GO:0004888">
    <property type="term" value="F:transmembrane signaling receptor activity"/>
    <property type="evidence" value="ECO:0007669"/>
    <property type="project" value="TreeGrafter"/>
</dbReference>
<evidence type="ECO:0000256" key="13">
    <source>
        <dbReference type="ARBA" id="ARBA00049604"/>
    </source>
</evidence>
<evidence type="ECO:0000256" key="6">
    <source>
        <dbReference type="ARBA" id="ARBA00022729"/>
    </source>
</evidence>
<dbReference type="GO" id="GO:0005576">
    <property type="term" value="C:extracellular region"/>
    <property type="evidence" value="ECO:0007669"/>
    <property type="project" value="UniProtKB-SubCell"/>
</dbReference>
<keyword evidence="11" id="KW-0393">Immunoglobulin domain</keyword>
<dbReference type="Pfam" id="PF07686">
    <property type="entry name" value="V-set"/>
    <property type="match status" value="5"/>
</dbReference>